<keyword evidence="1" id="KW-0472">Membrane</keyword>
<keyword evidence="3" id="KW-1185">Reference proteome</keyword>
<feature type="transmembrane region" description="Helical" evidence="1">
    <location>
        <begin position="6"/>
        <end position="27"/>
    </location>
</feature>
<feature type="transmembrane region" description="Helical" evidence="1">
    <location>
        <begin position="104"/>
        <end position="123"/>
    </location>
</feature>
<dbReference type="EMBL" id="MCFL01000012">
    <property type="protein sequence ID" value="ORZ37462.1"/>
    <property type="molecule type" value="Genomic_DNA"/>
</dbReference>
<sequence>MRKGVLALTGIQVFFGFLFMGLSIMVMNAARKANLDKDFTAEIRDRTVAVSMASAIIFGFQGAWSFFGFASALKRWVIAFKVFAIITLLSALANVVYTMVKRSFGITAAVFFAISLYFCFVYYRYAAVAMPEEIEEEKNGGKGYAV</sequence>
<accession>A0A1Y2HWD2</accession>
<name>A0A1Y2HWD2_9FUNG</name>
<evidence type="ECO:0000313" key="3">
    <source>
        <dbReference type="Proteomes" id="UP000193411"/>
    </source>
</evidence>
<evidence type="ECO:0000313" key="2">
    <source>
        <dbReference type="EMBL" id="ORZ37462.1"/>
    </source>
</evidence>
<protein>
    <submittedName>
        <fullName evidence="2">Uncharacterized protein</fullName>
    </submittedName>
</protein>
<organism evidence="2 3">
    <name type="scientific">Catenaria anguillulae PL171</name>
    <dbReference type="NCBI Taxonomy" id="765915"/>
    <lineage>
        <taxon>Eukaryota</taxon>
        <taxon>Fungi</taxon>
        <taxon>Fungi incertae sedis</taxon>
        <taxon>Blastocladiomycota</taxon>
        <taxon>Blastocladiomycetes</taxon>
        <taxon>Blastocladiales</taxon>
        <taxon>Catenariaceae</taxon>
        <taxon>Catenaria</taxon>
    </lineage>
</organism>
<keyword evidence="1" id="KW-0812">Transmembrane</keyword>
<comment type="caution">
    <text evidence="2">The sequence shown here is derived from an EMBL/GenBank/DDBJ whole genome shotgun (WGS) entry which is preliminary data.</text>
</comment>
<gene>
    <name evidence="2" type="ORF">BCR44DRAFT_1430268</name>
</gene>
<reference evidence="2 3" key="1">
    <citation type="submission" date="2016-07" db="EMBL/GenBank/DDBJ databases">
        <title>Pervasive Adenine N6-methylation of Active Genes in Fungi.</title>
        <authorList>
            <consortium name="DOE Joint Genome Institute"/>
            <person name="Mondo S.J."/>
            <person name="Dannebaum R.O."/>
            <person name="Kuo R.C."/>
            <person name="Labutti K."/>
            <person name="Haridas S."/>
            <person name="Kuo A."/>
            <person name="Salamov A."/>
            <person name="Ahrendt S.R."/>
            <person name="Lipzen A."/>
            <person name="Sullivan W."/>
            <person name="Andreopoulos W.B."/>
            <person name="Clum A."/>
            <person name="Lindquist E."/>
            <person name="Daum C."/>
            <person name="Ramamoorthy G.K."/>
            <person name="Gryganskyi A."/>
            <person name="Culley D."/>
            <person name="Magnuson J.K."/>
            <person name="James T.Y."/>
            <person name="O'Malley M.A."/>
            <person name="Stajich J.E."/>
            <person name="Spatafora J.W."/>
            <person name="Visel A."/>
            <person name="Grigoriev I.V."/>
        </authorList>
    </citation>
    <scope>NUCLEOTIDE SEQUENCE [LARGE SCALE GENOMIC DNA]</scope>
    <source>
        <strain evidence="2 3">PL171</strain>
    </source>
</reference>
<proteinExistence type="predicted"/>
<evidence type="ECO:0000256" key="1">
    <source>
        <dbReference type="SAM" id="Phobius"/>
    </source>
</evidence>
<feature type="transmembrane region" description="Helical" evidence="1">
    <location>
        <begin position="48"/>
        <end position="70"/>
    </location>
</feature>
<dbReference type="AlphaFoldDB" id="A0A1Y2HWD2"/>
<keyword evidence="1" id="KW-1133">Transmembrane helix</keyword>
<feature type="transmembrane region" description="Helical" evidence="1">
    <location>
        <begin position="76"/>
        <end position="97"/>
    </location>
</feature>
<dbReference type="Proteomes" id="UP000193411">
    <property type="component" value="Unassembled WGS sequence"/>
</dbReference>